<gene>
    <name evidence="2" type="ORF">GGR36_001000</name>
</gene>
<dbReference type="SUPFAM" id="SSF56024">
    <property type="entry name" value="Phospholipase D/nuclease"/>
    <property type="match status" value="1"/>
</dbReference>
<evidence type="ECO:0008006" key="4">
    <source>
        <dbReference type="Google" id="ProtNLM"/>
    </source>
</evidence>
<evidence type="ECO:0000313" key="2">
    <source>
        <dbReference type="EMBL" id="MBB4011692.1"/>
    </source>
</evidence>
<organism evidence="2 3">
    <name type="scientific">Niveibacterium umoris</name>
    <dbReference type="NCBI Taxonomy" id="1193620"/>
    <lineage>
        <taxon>Bacteria</taxon>
        <taxon>Pseudomonadati</taxon>
        <taxon>Pseudomonadota</taxon>
        <taxon>Betaproteobacteria</taxon>
        <taxon>Rhodocyclales</taxon>
        <taxon>Rhodocyclaceae</taxon>
        <taxon>Niveibacterium</taxon>
    </lineage>
</organism>
<sequence length="241" mass="26059">MATRKPSKSNVIADRSQTLQTFDLLDLQQYTREKSYSNNASRDFHLFYVGRDDVHDILKHILSRVSVSLYLNMFGYDDDELNDIVMAKAMDPQITVLITLDKSQAGGMHEKRLLDSDIAKDPAAFNTHFVIGQSATHQISHTKGFVADGLVGCEGSTNWSASGEGTFVVTGQAGGVGYKAQNNTQSVFTDPDTIHRFQAELIAEHLAARAQQAASKPAGAASDTAATTPAAGKPAKKSAKR</sequence>
<name>A0A840BJB6_9RHOO</name>
<feature type="region of interest" description="Disordered" evidence="1">
    <location>
        <begin position="208"/>
        <end position="241"/>
    </location>
</feature>
<dbReference type="CDD" id="cd00138">
    <property type="entry name" value="PLDc_SF"/>
    <property type="match status" value="1"/>
</dbReference>
<evidence type="ECO:0000256" key="1">
    <source>
        <dbReference type="SAM" id="MobiDB-lite"/>
    </source>
</evidence>
<protein>
    <recommendedName>
        <fullName evidence="4">Phospholipase D-like domain-containing protein</fullName>
    </recommendedName>
</protein>
<comment type="caution">
    <text evidence="2">The sequence shown here is derived from an EMBL/GenBank/DDBJ whole genome shotgun (WGS) entry which is preliminary data.</text>
</comment>
<evidence type="ECO:0000313" key="3">
    <source>
        <dbReference type="Proteomes" id="UP000561045"/>
    </source>
</evidence>
<feature type="compositionally biased region" description="Low complexity" evidence="1">
    <location>
        <begin position="208"/>
        <end position="233"/>
    </location>
</feature>
<reference evidence="2 3" key="1">
    <citation type="submission" date="2020-08" db="EMBL/GenBank/DDBJ databases">
        <title>Genomic Encyclopedia of Type Strains, Phase IV (KMG-IV): sequencing the most valuable type-strain genomes for metagenomic binning, comparative biology and taxonomic classification.</title>
        <authorList>
            <person name="Goeker M."/>
        </authorList>
    </citation>
    <scope>NUCLEOTIDE SEQUENCE [LARGE SCALE GENOMIC DNA]</scope>
    <source>
        <strain evidence="2 3">DSM 106739</strain>
    </source>
</reference>
<dbReference type="Gene3D" id="3.30.870.10">
    <property type="entry name" value="Endonuclease Chain A"/>
    <property type="match status" value="1"/>
</dbReference>
<keyword evidence="3" id="KW-1185">Reference proteome</keyword>
<accession>A0A840BJB6</accession>
<dbReference type="Proteomes" id="UP000561045">
    <property type="component" value="Unassembled WGS sequence"/>
</dbReference>
<proteinExistence type="predicted"/>
<dbReference type="RefSeq" id="WP_207064305.1">
    <property type="nucleotide sequence ID" value="NZ_BAABLE010000011.1"/>
</dbReference>
<dbReference type="EMBL" id="JACIET010000001">
    <property type="protein sequence ID" value="MBB4011692.1"/>
    <property type="molecule type" value="Genomic_DNA"/>
</dbReference>
<dbReference type="AlphaFoldDB" id="A0A840BJB6"/>